<evidence type="ECO:0000256" key="2">
    <source>
        <dbReference type="ARBA" id="ARBA00022741"/>
    </source>
</evidence>
<comment type="catalytic activity">
    <reaction evidence="8 9">
        <text>GTP + H2O = GDP + phosphate + H(+)</text>
        <dbReference type="Rhea" id="RHEA:19669"/>
        <dbReference type="ChEBI" id="CHEBI:15377"/>
        <dbReference type="ChEBI" id="CHEBI:15378"/>
        <dbReference type="ChEBI" id="CHEBI:37565"/>
        <dbReference type="ChEBI" id="CHEBI:43474"/>
        <dbReference type="ChEBI" id="CHEBI:58189"/>
        <dbReference type="EC" id="3.6.5.4"/>
    </reaction>
</comment>
<dbReference type="AlphaFoldDB" id="A0A2Z4Y191"/>
<comment type="subcellular location">
    <subcellularLocation>
        <location evidence="9">Cytoplasm</location>
    </subcellularLocation>
    <text evidence="9">The SRP-RNC complex is targeted to the cytoplasmic membrane.</text>
</comment>
<dbReference type="SUPFAM" id="SSF47446">
    <property type="entry name" value="Signal peptide-binding domain"/>
    <property type="match status" value="1"/>
</dbReference>
<evidence type="ECO:0000313" key="11">
    <source>
        <dbReference type="EMBL" id="AXA34880.1"/>
    </source>
</evidence>
<dbReference type="InterPro" id="IPR027417">
    <property type="entry name" value="P-loop_NTPase"/>
</dbReference>
<protein>
    <recommendedName>
        <fullName evidence="9">Signal recognition particle protein</fullName>
        <ecNumber evidence="9">3.6.5.4</ecNumber>
    </recommendedName>
    <alternativeName>
        <fullName evidence="9">Fifty-four homolog</fullName>
    </alternativeName>
</protein>
<dbReference type="GO" id="GO:0008312">
    <property type="term" value="F:7S RNA binding"/>
    <property type="evidence" value="ECO:0007669"/>
    <property type="project" value="InterPro"/>
</dbReference>
<evidence type="ECO:0000256" key="4">
    <source>
        <dbReference type="ARBA" id="ARBA00022884"/>
    </source>
</evidence>
<keyword evidence="4 9" id="KW-0694">RNA-binding</keyword>
<keyword evidence="2 9" id="KW-0547">Nucleotide-binding</keyword>
<evidence type="ECO:0000313" key="12">
    <source>
        <dbReference type="Proteomes" id="UP000262583"/>
    </source>
</evidence>
<comment type="similarity">
    <text evidence="1 9">Belongs to the GTP-binding SRP family. SRP54 subfamily.</text>
</comment>
<dbReference type="InterPro" id="IPR022941">
    <property type="entry name" value="SRP54"/>
</dbReference>
<dbReference type="Pfam" id="PF02978">
    <property type="entry name" value="SRP_SPB"/>
    <property type="match status" value="1"/>
</dbReference>
<dbReference type="GO" id="GO:0003924">
    <property type="term" value="F:GTPase activity"/>
    <property type="evidence" value="ECO:0007669"/>
    <property type="project" value="UniProtKB-UniRule"/>
</dbReference>
<dbReference type="SMART" id="SM00382">
    <property type="entry name" value="AAA"/>
    <property type="match status" value="1"/>
</dbReference>
<keyword evidence="5 9" id="KW-0342">GTP-binding</keyword>
<comment type="subunit">
    <text evidence="9">Part of the signal recognition particle protein translocation system, which is composed of SRP and FtsY.</text>
</comment>
<feature type="domain" description="SRP54-type proteins GTP-binding" evidence="10">
    <location>
        <begin position="268"/>
        <end position="281"/>
    </location>
</feature>
<feature type="binding site" evidence="9">
    <location>
        <begin position="247"/>
        <end position="250"/>
    </location>
    <ligand>
        <name>GTP</name>
        <dbReference type="ChEBI" id="CHEBI:37565"/>
    </ligand>
</feature>
<dbReference type="GO" id="GO:0006614">
    <property type="term" value="P:SRP-dependent cotranslational protein targeting to membrane"/>
    <property type="evidence" value="ECO:0007669"/>
    <property type="project" value="InterPro"/>
</dbReference>
<dbReference type="Proteomes" id="UP000262583">
    <property type="component" value="Chromosome"/>
</dbReference>
<dbReference type="InterPro" id="IPR004125">
    <property type="entry name" value="Signal_recog_particle_SRP54_M"/>
</dbReference>
<dbReference type="NCBIfam" id="TIGR00959">
    <property type="entry name" value="ffh"/>
    <property type="match status" value="1"/>
</dbReference>
<gene>
    <name evidence="9" type="primary">ffh</name>
    <name evidence="11" type="ORF">BRCON_0103</name>
</gene>
<dbReference type="InterPro" id="IPR003593">
    <property type="entry name" value="AAA+_ATPase"/>
</dbReference>
<evidence type="ECO:0000256" key="3">
    <source>
        <dbReference type="ARBA" id="ARBA00022801"/>
    </source>
</evidence>
<keyword evidence="7 9" id="KW-0687">Ribonucleoprotein</keyword>
<organism evidence="11 12">
    <name type="scientific">Sumerlaea chitinivorans</name>
    <dbReference type="NCBI Taxonomy" id="2250252"/>
    <lineage>
        <taxon>Bacteria</taxon>
        <taxon>Candidatus Sumerlaeota</taxon>
        <taxon>Candidatus Sumerlaeia</taxon>
        <taxon>Candidatus Sumerlaeales</taxon>
        <taxon>Candidatus Sumerlaeaceae</taxon>
        <taxon>Candidatus Sumerlaea</taxon>
    </lineage>
</organism>
<dbReference type="InterPro" id="IPR013822">
    <property type="entry name" value="Signal_recog_particl_SRP54_hlx"/>
</dbReference>
<evidence type="ECO:0000256" key="8">
    <source>
        <dbReference type="ARBA" id="ARBA00048027"/>
    </source>
</evidence>
<dbReference type="Pfam" id="PF00448">
    <property type="entry name" value="SRP54"/>
    <property type="match status" value="1"/>
</dbReference>
<dbReference type="PANTHER" id="PTHR11564:SF5">
    <property type="entry name" value="SIGNAL RECOGNITION PARTICLE SUBUNIT SRP54"/>
    <property type="match status" value="1"/>
</dbReference>
<evidence type="ECO:0000256" key="6">
    <source>
        <dbReference type="ARBA" id="ARBA00023135"/>
    </source>
</evidence>
<dbReference type="Gene3D" id="1.10.260.30">
    <property type="entry name" value="Signal recognition particle, SRP54 subunit, M-domain"/>
    <property type="match status" value="1"/>
</dbReference>
<dbReference type="GO" id="GO:0005525">
    <property type="term" value="F:GTP binding"/>
    <property type="evidence" value="ECO:0007669"/>
    <property type="project" value="UniProtKB-UniRule"/>
</dbReference>
<evidence type="ECO:0000259" key="10">
    <source>
        <dbReference type="PROSITE" id="PS00300"/>
    </source>
</evidence>
<dbReference type="Gene3D" id="3.40.50.300">
    <property type="entry name" value="P-loop containing nucleotide triphosphate hydrolases"/>
    <property type="match status" value="1"/>
</dbReference>
<dbReference type="EMBL" id="CP030759">
    <property type="protein sequence ID" value="AXA34880.1"/>
    <property type="molecule type" value="Genomic_DNA"/>
</dbReference>
<evidence type="ECO:0000256" key="1">
    <source>
        <dbReference type="ARBA" id="ARBA00005450"/>
    </source>
</evidence>
<name>A0A2Z4Y191_SUMC1</name>
<dbReference type="SMART" id="SM00963">
    <property type="entry name" value="SRP54_N"/>
    <property type="match status" value="1"/>
</dbReference>
<dbReference type="InterPro" id="IPR036891">
    <property type="entry name" value="Signal_recog_part_SRP54_M_sf"/>
</dbReference>
<dbReference type="Gene3D" id="1.20.120.140">
    <property type="entry name" value="Signal recognition particle SRP54, nucleotide-binding domain"/>
    <property type="match status" value="1"/>
</dbReference>
<dbReference type="HAMAP" id="MF_00306">
    <property type="entry name" value="SRP54"/>
    <property type="match status" value="1"/>
</dbReference>
<dbReference type="KEGG" id="schv:BRCON_0103"/>
<keyword evidence="6 9" id="KW-0733">Signal recognition particle</keyword>
<dbReference type="Pfam" id="PF02881">
    <property type="entry name" value="SRP54_N"/>
    <property type="match status" value="1"/>
</dbReference>
<dbReference type="SUPFAM" id="SSF52540">
    <property type="entry name" value="P-loop containing nucleoside triphosphate hydrolases"/>
    <property type="match status" value="1"/>
</dbReference>
<keyword evidence="9" id="KW-0963">Cytoplasm</keyword>
<proteinExistence type="inferred from homology"/>
<accession>A0A2Z4Y191</accession>
<dbReference type="SMART" id="SM00962">
    <property type="entry name" value="SRP54"/>
    <property type="match status" value="1"/>
</dbReference>
<dbReference type="EC" id="3.6.5.4" evidence="9"/>
<dbReference type="GO" id="GO:0048500">
    <property type="term" value="C:signal recognition particle"/>
    <property type="evidence" value="ECO:0007669"/>
    <property type="project" value="UniProtKB-UniRule"/>
</dbReference>
<dbReference type="PROSITE" id="PS00300">
    <property type="entry name" value="SRP54"/>
    <property type="match status" value="1"/>
</dbReference>
<comment type="function">
    <text evidence="9">Involved in targeting and insertion of nascent membrane proteins into the cytoplasmic membrane. Binds to the hydrophobic signal sequence of the ribosome-nascent chain (RNC) as it emerges from the ribosomes. The SRP-RNC complex is then targeted to the cytoplasmic membrane where it interacts with the SRP receptor FtsY.</text>
</comment>
<evidence type="ECO:0000256" key="7">
    <source>
        <dbReference type="ARBA" id="ARBA00023274"/>
    </source>
</evidence>
<dbReference type="CDD" id="cd18539">
    <property type="entry name" value="SRP_G"/>
    <property type="match status" value="1"/>
</dbReference>
<comment type="domain">
    <text evidence="9">Composed of three domains: the N-terminal N domain, which is responsible for interactions with the ribosome, the central G domain, which binds GTP, and the C-terminal M domain, which binds the RNA and the signal sequence of the RNC.</text>
</comment>
<sequence>MFENLTEKLESVFKNLRGQGQITEANVRQAMRDVKMALLEADVNYKVVKDFLARVQEKALGQEVLTSVTPGQQMVKIIYDELVEVLGGNNPPFSLTPGQLHTILMLGLQGSGKTTFCGKLARRLAKEGWKPLLVACDIHRPAAVQQLHVVGQAAGVDVFSMGTDKPAPEIAKAALEHARQHGYNVVIVDTAGRLHIDEVRMDELQAIKEVTKPTFTFLVADAMTGQDAVTSASTFHEKVGIDGVCLTKMDGDARGGAALSIHAITGKPVKFIGTGEKLEDLQEFFPDRMASRILGMGDVISLVEKAQEHFDEKQAMELARKMRTASFTLQDFLDQMQQVKKMGPLRNLLELLPGVGSALKDVDIPESEIKRTEAIILSMTPEEREHPEILNGSRKARIARGSGTTPQQVNALLQQFEATKKMMQGVLKMQDRMKAAGADGQAAPASITGGNLSARERAKRLQRKLFERRQRQQQLRRQRQRKKR</sequence>
<dbReference type="InterPro" id="IPR000897">
    <property type="entry name" value="SRP54_GTPase_dom"/>
</dbReference>
<dbReference type="InterPro" id="IPR042101">
    <property type="entry name" value="SRP54_N_sf"/>
</dbReference>
<reference evidence="11 12" key="1">
    <citation type="submission" date="2018-05" db="EMBL/GenBank/DDBJ databases">
        <title>A metagenomic window into the 2 km-deep terrestrial subsurface aquifer revealed taxonomically and functionally diverse microbial community comprising novel uncultured bacterial lineages.</title>
        <authorList>
            <person name="Kadnikov V.V."/>
            <person name="Mardanov A.V."/>
            <person name="Beletsky A.V."/>
            <person name="Banks D."/>
            <person name="Pimenov N.V."/>
            <person name="Frank Y.A."/>
            <person name="Karnachuk O.V."/>
            <person name="Ravin N.V."/>
        </authorList>
    </citation>
    <scope>NUCLEOTIDE SEQUENCE [LARGE SCALE GENOMIC DNA]</scope>
    <source>
        <strain evidence="11">BY</strain>
    </source>
</reference>
<dbReference type="InterPro" id="IPR004780">
    <property type="entry name" value="SRP"/>
</dbReference>
<evidence type="ECO:0000256" key="5">
    <source>
        <dbReference type="ARBA" id="ARBA00023134"/>
    </source>
</evidence>
<dbReference type="PANTHER" id="PTHR11564">
    <property type="entry name" value="SIGNAL RECOGNITION PARTICLE 54K PROTEIN SRP54"/>
    <property type="match status" value="1"/>
</dbReference>
<evidence type="ECO:0000256" key="9">
    <source>
        <dbReference type="HAMAP-Rule" id="MF_00306"/>
    </source>
</evidence>
<feature type="binding site" evidence="9">
    <location>
        <begin position="107"/>
        <end position="114"/>
    </location>
    <ligand>
        <name>GTP</name>
        <dbReference type="ChEBI" id="CHEBI:37565"/>
    </ligand>
</feature>
<feature type="binding site" evidence="9">
    <location>
        <begin position="189"/>
        <end position="193"/>
    </location>
    <ligand>
        <name>GTP</name>
        <dbReference type="ChEBI" id="CHEBI:37565"/>
    </ligand>
</feature>
<keyword evidence="3 9" id="KW-0378">Hydrolase</keyword>